<evidence type="ECO:0000313" key="1">
    <source>
        <dbReference type="EMBL" id="EDS42220.1"/>
    </source>
</evidence>
<proteinExistence type="predicted"/>
<name>B0X801_CULQU</name>
<evidence type="ECO:0000313" key="3">
    <source>
        <dbReference type="Proteomes" id="UP000002320"/>
    </source>
</evidence>
<gene>
    <name evidence="2" type="primary">6048935</name>
    <name evidence="1" type="ORF">CpipJ_CPIJ015596</name>
</gene>
<dbReference type="EnsemblMetazoa" id="CPIJ015596-RA">
    <property type="protein sequence ID" value="CPIJ015596-PA"/>
    <property type="gene ID" value="CPIJ015596"/>
</dbReference>
<dbReference type="AlphaFoldDB" id="B0X801"/>
<dbReference type="EMBL" id="DS232470">
    <property type="protein sequence ID" value="EDS42220.1"/>
    <property type="molecule type" value="Genomic_DNA"/>
</dbReference>
<reference evidence="2" key="2">
    <citation type="submission" date="2021-02" db="UniProtKB">
        <authorList>
            <consortium name="EnsemblMetazoa"/>
        </authorList>
    </citation>
    <scope>IDENTIFICATION</scope>
    <source>
        <strain evidence="2">JHB</strain>
    </source>
</reference>
<evidence type="ECO:0000313" key="2">
    <source>
        <dbReference type="EnsemblMetazoa" id="CPIJ015596-PA"/>
    </source>
</evidence>
<organism>
    <name type="scientific">Culex quinquefasciatus</name>
    <name type="common">Southern house mosquito</name>
    <name type="synonym">Culex pungens</name>
    <dbReference type="NCBI Taxonomy" id="7176"/>
    <lineage>
        <taxon>Eukaryota</taxon>
        <taxon>Metazoa</taxon>
        <taxon>Ecdysozoa</taxon>
        <taxon>Arthropoda</taxon>
        <taxon>Hexapoda</taxon>
        <taxon>Insecta</taxon>
        <taxon>Pterygota</taxon>
        <taxon>Neoptera</taxon>
        <taxon>Endopterygota</taxon>
        <taxon>Diptera</taxon>
        <taxon>Nematocera</taxon>
        <taxon>Culicoidea</taxon>
        <taxon>Culicidae</taxon>
        <taxon>Culicinae</taxon>
        <taxon>Culicini</taxon>
        <taxon>Culex</taxon>
        <taxon>Culex</taxon>
    </lineage>
</organism>
<dbReference type="KEGG" id="cqu:CpipJ_CPIJ015596"/>
<sequence>MSMDQIKAKISRSARLTELKISLNKIQNVSAFNPLQLMSMLNLEKHRSAGV</sequence>
<reference evidence="1" key="1">
    <citation type="submission" date="2007-03" db="EMBL/GenBank/DDBJ databases">
        <title>Annotation of Culex pipiens quinquefasciatus.</title>
        <authorList>
            <consortium name="The Broad Institute Genome Sequencing Platform"/>
            <person name="Atkinson P.W."/>
            <person name="Hemingway J."/>
            <person name="Christensen B.M."/>
            <person name="Higgs S."/>
            <person name="Kodira C."/>
            <person name="Hannick L."/>
            <person name="Megy K."/>
            <person name="O'Leary S."/>
            <person name="Pearson M."/>
            <person name="Haas B.J."/>
            <person name="Mauceli E."/>
            <person name="Wortman J.R."/>
            <person name="Lee N.H."/>
            <person name="Guigo R."/>
            <person name="Stanke M."/>
            <person name="Alvarado L."/>
            <person name="Amedeo P."/>
            <person name="Antoine C.H."/>
            <person name="Arensburger P."/>
            <person name="Bidwell S.L."/>
            <person name="Crawford M."/>
            <person name="Camaro F."/>
            <person name="Devon K."/>
            <person name="Engels R."/>
            <person name="Hammond M."/>
            <person name="Howarth C."/>
            <person name="Koehrsen M."/>
            <person name="Lawson D."/>
            <person name="Montgomery P."/>
            <person name="Nene V."/>
            <person name="Nusbaum C."/>
            <person name="Puiu D."/>
            <person name="Romero-Severson J."/>
            <person name="Severson D.W."/>
            <person name="Shumway M."/>
            <person name="Sisk P."/>
            <person name="Stolte C."/>
            <person name="Zeng Q."/>
            <person name="Eisenstadt E."/>
            <person name="Fraser-Liggett C."/>
            <person name="Strausberg R."/>
            <person name="Galagan J."/>
            <person name="Birren B."/>
            <person name="Collins F.H."/>
        </authorList>
    </citation>
    <scope>NUCLEOTIDE SEQUENCE [LARGE SCALE GENOMIC DNA]</scope>
    <source>
        <strain evidence="1">JHB</strain>
    </source>
</reference>
<dbReference type="VEuPathDB" id="VectorBase:CPIJ015596"/>
<accession>B0X801</accession>
<keyword evidence="3" id="KW-1185">Reference proteome</keyword>
<dbReference type="Proteomes" id="UP000002320">
    <property type="component" value="Unassembled WGS sequence"/>
</dbReference>
<dbReference type="HOGENOM" id="CLU_3108457_0_0_1"/>
<protein>
    <submittedName>
        <fullName evidence="1 2">DNA replication factor Cdt1</fullName>
    </submittedName>
</protein>
<dbReference type="InParanoid" id="B0X801"/>